<evidence type="ECO:0000256" key="7">
    <source>
        <dbReference type="ARBA" id="ARBA00022801"/>
    </source>
</evidence>
<keyword evidence="6 14" id="KW-0547">Nucleotide-binding</keyword>
<dbReference type="InterPro" id="IPR003959">
    <property type="entry name" value="ATPase_AAA_core"/>
</dbReference>
<dbReference type="HAMAP" id="MF_01458">
    <property type="entry name" value="FtsH"/>
    <property type="match status" value="1"/>
</dbReference>
<dbReference type="Gene3D" id="1.20.58.760">
    <property type="entry name" value="Peptidase M41"/>
    <property type="match status" value="1"/>
</dbReference>
<feature type="binding site" evidence="14">
    <location>
        <position position="503"/>
    </location>
    <ligand>
        <name>Zn(2+)</name>
        <dbReference type="ChEBI" id="CHEBI:29105"/>
        <note>catalytic</note>
    </ligand>
</feature>
<keyword evidence="10 14" id="KW-1133">Transmembrane helix</keyword>
<evidence type="ECO:0000256" key="10">
    <source>
        <dbReference type="ARBA" id="ARBA00022989"/>
    </source>
</evidence>
<dbReference type="Gene3D" id="3.40.50.300">
    <property type="entry name" value="P-loop containing nucleotide triphosphate hydrolases"/>
    <property type="match status" value="1"/>
</dbReference>
<dbReference type="GO" id="GO:0005524">
    <property type="term" value="F:ATP binding"/>
    <property type="evidence" value="ECO:0007669"/>
    <property type="project" value="UniProtKB-UniRule"/>
</dbReference>
<dbReference type="EMBL" id="JABBMI010000059">
    <property type="protein sequence ID" value="NMK54496.1"/>
    <property type="molecule type" value="Genomic_DNA"/>
</dbReference>
<keyword evidence="7 14" id="KW-0378">Hydrolase</keyword>
<dbReference type="PROSITE" id="PS00674">
    <property type="entry name" value="AAA"/>
    <property type="match status" value="1"/>
</dbReference>
<dbReference type="FunFam" id="1.20.58.760:FF:000001">
    <property type="entry name" value="ATP-dependent zinc metalloprotease FtsH"/>
    <property type="match status" value="1"/>
</dbReference>
<dbReference type="CDD" id="cd19501">
    <property type="entry name" value="RecA-like_FtsH"/>
    <property type="match status" value="1"/>
</dbReference>
<feature type="domain" description="AAA+ ATPase" evidence="17">
    <location>
        <begin position="197"/>
        <end position="336"/>
    </location>
</feature>
<evidence type="ECO:0000256" key="11">
    <source>
        <dbReference type="ARBA" id="ARBA00023049"/>
    </source>
</evidence>
<dbReference type="GO" id="GO:0006508">
    <property type="term" value="P:proteolysis"/>
    <property type="evidence" value="ECO:0007669"/>
    <property type="project" value="UniProtKB-KW"/>
</dbReference>
<reference evidence="22 23" key="2">
    <citation type="submission" date="2020-04" db="EMBL/GenBank/DDBJ databases">
        <title>The Epidemiology and Molecular Characteristics of Linezolid-Resistant Staphylococcus capitis in Huashan Hospital, Shanghai.</title>
        <authorList>
            <person name="Ding L."/>
            <person name="Li P."/>
            <person name="Yang Y."/>
            <person name="Lin D."/>
            <person name="Xu X."/>
        </authorList>
    </citation>
    <scope>NUCLEOTIDE SEQUENCE [LARGE SCALE GENOMIC DNA]</scope>
    <source>
        <strain evidence="19 23">12-86</strain>
        <strain evidence="18 22">17-84</strain>
    </source>
</reference>
<evidence type="ECO:0000256" key="9">
    <source>
        <dbReference type="ARBA" id="ARBA00022840"/>
    </source>
</evidence>
<dbReference type="GO" id="GO:0005886">
    <property type="term" value="C:plasma membrane"/>
    <property type="evidence" value="ECO:0007669"/>
    <property type="project" value="UniProtKB-SubCell"/>
</dbReference>
<feature type="region of interest" description="Disordered" evidence="16">
    <location>
        <begin position="626"/>
        <end position="711"/>
    </location>
</feature>
<dbReference type="SUPFAM" id="SSF140990">
    <property type="entry name" value="FtsH protease domain-like"/>
    <property type="match status" value="1"/>
</dbReference>
<evidence type="ECO:0000313" key="19">
    <source>
        <dbReference type="EMBL" id="NMK97335.1"/>
    </source>
</evidence>
<proteinExistence type="inferred from homology"/>
<dbReference type="AlphaFoldDB" id="A0A7Z7YTU7"/>
<keyword evidence="22" id="KW-1185">Reference proteome</keyword>
<comment type="similarity">
    <text evidence="15">Belongs to the AAA ATPase family.</text>
</comment>
<keyword evidence="11 14" id="KW-0482">Metalloprotease</keyword>
<evidence type="ECO:0000256" key="2">
    <source>
        <dbReference type="ARBA" id="ARBA00010044"/>
    </source>
</evidence>
<dbReference type="Pfam" id="PF17862">
    <property type="entry name" value="AAA_lid_3"/>
    <property type="match status" value="1"/>
</dbReference>
<dbReference type="InterPro" id="IPR041569">
    <property type="entry name" value="AAA_lid_3"/>
</dbReference>
<organism evidence="20 21">
    <name type="scientific">Staphylococcus capitis</name>
    <dbReference type="NCBI Taxonomy" id="29388"/>
    <lineage>
        <taxon>Bacteria</taxon>
        <taxon>Bacillati</taxon>
        <taxon>Bacillota</taxon>
        <taxon>Bacilli</taxon>
        <taxon>Bacillales</taxon>
        <taxon>Staphylococcaceae</taxon>
        <taxon>Staphylococcus</taxon>
    </lineage>
</organism>
<evidence type="ECO:0000256" key="12">
    <source>
        <dbReference type="ARBA" id="ARBA00023136"/>
    </source>
</evidence>
<dbReference type="InterPro" id="IPR027417">
    <property type="entry name" value="P-loop_NTPase"/>
</dbReference>
<dbReference type="RefSeq" id="WP_002436841.1">
    <property type="nucleotide sequence ID" value="NZ_CP086659.1"/>
</dbReference>
<dbReference type="InterPro" id="IPR037219">
    <property type="entry name" value="Peptidase_M41-like"/>
</dbReference>
<dbReference type="InterPro" id="IPR011546">
    <property type="entry name" value="Pept_M41_FtsH_extracell"/>
</dbReference>
<dbReference type="Pfam" id="PF00004">
    <property type="entry name" value="AAA"/>
    <property type="match status" value="1"/>
</dbReference>
<dbReference type="InterPro" id="IPR003593">
    <property type="entry name" value="AAA+_ATPase"/>
</dbReference>
<evidence type="ECO:0000256" key="1">
    <source>
        <dbReference type="ARBA" id="ARBA00004370"/>
    </source>
</evidence>
<evidence type="ECO:0000259" key="17">
    <source>
        <dbReference type="SMART" id="SM00382"/>
    </source>
</evidence>
<dbReference type="InterPro" id="IPR003960">
    <property type="entry name" value="ATPase_AAA_CS"/>
</dbReference>
<comment type="function">
    <text evidence="14">Acts as a processive, ATP-dependent zinc metallopeptidase for both cytoplasmic and membrane proteins. Plays a role in the quality control of integral membrane proteins.</text>
</comment>
<feature type="transmembrane region" description="Helical" evidence="14">
    <location>
        <begin position="109"/>
        <end position="132"/>
    </location>
</feature>
<dbReference type="GO" id="GO:0008270">
    <property type="term" value="F:zinc ion binding"/>
    <property type="evidence" value="ECO:0007669"/>
    <property type="project" value="UniProtKB-UniRule"/>
</dbReference>
<dbReference type="Pfam" id="PF01434">
    <property type="entry name" value="Peptidase_M41"/>
    <property type="match status" value="1"/>
</dbReference>
<evidence type="ECO:0000313" key="20">
    <source>
        <dbReference type="EMBL" id="TBW75422.1"/>
    </source>
</evidence>
<comment type="subunit">
    <text evidence="14">Homohexamer.</text>
</comment>
<keyword evidence="9 14" id="KW-0067">ATP-binding</keyword>
<dbReference type="PANTHER" id="PTHR23076:SF113">
    <property type="entry name" value="ATP-DEPENDENT ZINC METALLOPROTEASE FTSH 1, CHLOROPLASTIC-RELATED"/>
    <property type="match status" value="1"/>
</dbReference>
<keyword evidence="14" id="KW-1003">Cell membrane</keyword>
<gene>
    <name evidence="14" type="primary">ftsH</name>
    <name evidence="20" type="ORF">EQ811_11615</name>
    <name evidence="19" type="ORF">HHM13_04405</name>
    <name evidence="18" type="ORF">HHM24_06995</name>
</gene>
<dbReference type="FunFam" id="1.10.8.60:FF:000001">
    <property type="entry name" value="ATP-dependent zinc metalloprotease FtsH"/>
    <property type="match status" value="1"/>
</dbReference>
<evidence type="ECO:0000313" key="18">
    <source>
        <dbReference type="EMBL" id="NMK54496.1"/>
    </source>
</evidence>
<evidence type="ECO:0000256" key="3">
    <source>
        <dbReference type="ARBA" id="ARBA00022670"/>
    </source>
</evidence>
<comment type="subcellular location">
    <subcellularLocation>
        <location evidence="14">Cell membrane</location>
        <topology evidence="14">Multi-pass membrane protein</topology>
        <orientation evidence="14">Cytoplasmic side</orientation>
    </subcellularLocation>
    <subcellularLocation>
        <location evidence="1">Membrane</location>
    </subcellularLocation>
</comment>
<keyword evidence="12 14" id="KW-0472">Membrane</keyword>
<feature type="binding site" evidence="14">
    <location>
        <begin position="205"/>
        <end position="212"/>
    </location>
    <ligand>
        <name>ATP</name>
        <dbReference type="ChEBI" id="CHEBI:30616"/>
    </ligand>
</feature>
<dbReference type="InterPro" id="IPR000642">
    <property type="entry name" value="Peptidase_M41"/>
</dbReference>
<evidence type="ECO:0000256" key="6">
    <source>
        <dbReference type="ARBA" id="ARBA00022741"/>
    </source>
</evidence>
<dbReference type="FunFam" id="3.40.50.300:FF:000001">
    <property type="entry name" value="ATP-dependent zinc metalloprotease FtsH"/>
    <property type="match status" value="1"/>
</dbReference>
<name>A0A7Z7YTU7_STACP</name>
<dbReference type="NCBIfam" id="TIGR01241">
    <property type="entry name" value="FtsH_fam"/>
    <property type="match status" value="1"/>
</dbReference>
<dbReference type="EMBL" id="SCHC01000006">
    <property type="protein sequence ID" value="TBW75422.1"/>
    <property type="molecule type" value="Genomic_DNA"/>
</dbReference>
<feature type="transmembrane region" description="Helical" evidence="14">
    <location>
        <begin position="6"/>
        <end position="25"/>
    </location>
</feature>
<accession>A0A7Z7YTU7</accession>
<dbReference type="Proteomes" id="UP000550736">
    <property type="component" value="Unassembled WGS sequence"/>
</dbReference>
<feature type="binding site" evidence="14">
    <location>
        <position position="431"/>
    </location>
    <ligand>
        <name>Zn(2+)</name>
        <dbReference type="ChEBI" id="CHEBI:29105"/>
        <note>catalytic</note>
    </ligand>
</feature>
<comment type="similarity">
    <text evidence="2 14">In the C-terminal section; belongs to the peptidase M41 family.</text>
</comment>
<dbReference type="Gene3D" id="1.10.8.60">
    <property type="match status" value="1"/>
</dbReference>
<evidence type="ECO:0000256" key="13">
    <source>
        <dbReference type="ARBA" id="ARBA00061570"/>
    </source>
</evidence>
<dbReference type="Proteomes" id="UP000538955">
    <property type="component" value="Unassembled WGS sequence"/>
</dbReference>
<feature type="binding site" evidence="14">
    <location>
        <position position="427"/>
    </location>
    <ligand>
        <name>Zn(2+)</name>
        <dbReference type="ChEBI" id="CHEBI:29105"/>
        <note>catalytic</note>
    </ligand>
</feature>
<dbReference type="EC" id="3.4.24.-" evidence="14"/>
<evidence type="ECO:0000313" key="22">
    <source>
        <dbReference type="Proteomes" id="UP000538955"/>
    </source>
</evidence>
<reference evidence="20 21" key="1">
    <citation type="journal article" date="2019" name="Sci. Transl. Med.">
        <title>Quorum sensing between bacterial species on the skin protects against epidermal injury in atopic dermatitis.</title>
        <authorList>
            <person name="Williams M.R."/>
        </authorList>
    </citation>
    <scope>NUCLEOTIDE SEQUENCE [LARGE SCALE GENOMIC DNA]</scope>
    <source>
        <strain evidence="20 21">H8</strain>
    </source>
</reference>
<dbReference type="InterPro" id="IPR005936">
    <property type="entry name" value="FtsH"/>
</dbReference>
<comment type="cofactor">
    <cofactor evidence="14">
        <name>Zn(2+)</name>
        <dbReference type="ChEBI" id="CHEBI:29105"/>
    </cofactor>
    <text evidence="14">Binds 1 zinc ion per subunit.</text>
</comment>
<evidence type="ECO:0000256" key="8">
    <source>
        <dbReference type="ARBA" id="ARBA00022833"/>
    </source>
</evidence>
<evidence type="ECO:0000256" key="16">
    <source>
        <dbReference type="SAM" id="MobiDB-lite"/>
    </source>
</evidence>
<dbReference type="SUPFAM" id="SSF52540">
    <property type="entry name" value="P-loop containing nucleoside triphosphate hydrolases"/>
    <property type="match status" value="1"/>
</dbReference>
<protein>
    <recommendedName>
        <fullName evidence="14">ATP-dependent zinc metalloprotease FtsH</fullName>
        <ecNumber evidence="14">3.4.24.-</ecNumber>
    </recommendedName>
</protein>
<evidence type="ECO:0000256" key="14">
    <source>
        <dbReference type="HAMAP-Rule" id="MF_01458"/>
    </source>
</evidence>
<evidence type="ECO:0000256" key="4">
    <source>
        <dbReference type="ARBA" id="ARBA00022692"/>
    </source>
</evidence>
<feature type="active site" evidence="14">
    <location>
        <position position="428"/>
    </location>
</feature>
<keyword evidence="3 14" id="KW-0645">Protease</keyword>
<dbReference type="Proteomes" id="UP000291949">
    <property type="component" value="Unassembled WGS sequence"/>
</dbReference>
<dbReference type="PANTHER" id="PTHR23076">
    <property type="entry name" value="METALLOPROTEASE M41 FTSH"/>
    <property type="match status" value="1"/>
</dbReference>
<keyword evidence="8 14" id="KW-0862">Zinc</keyword>
<keyword evidence="4 14" id="KW-0812">Transmembrane</keyword>
<dbReference type="Pfam" id="PF06480">
    <property type="entry name" value="FtsH_ext"/>
    <property type="match status" value="1"/>
</dbReference>
<comment type="similarity">
    <text evidence="13 14">In the central section; belongs to the AAA ATPase family.</text>
</comment>
<dbReference type="GO" id="GO:0030163">
    <property type="term" value="P:protein catabolic process"/>
    <property type="evidence" value="ECO:0007669"/>
    <property type="project" value="UniProtKB-UniRule"/>
</dbReference>
<dbReference type="GO" id="GO:0004176">
    <property type="term" value="F:ATP-dependent peptidase activity"/>
    <property type="evidence" value="ECO:0007669"/>
    <property type="project" value="InterPro"/>
</dbReference>
<comment type="caution">
    <text evidence="20">The sequence shown here is derived from an EMBL/GenBank/DDBJ whole genome shotgun (WGS) entry which is preliminary data.</text>
</comment>
<dbReference type="SMART" id="SM00382">
    <property type="entry name" value="AAA"/>
    <property type="match status" value="1"/>
</dbReference>
<evidence type="ECO:0000313" key="23">
    <source>
        <dbReference type="Proteomes" id="UP000550736"/>
    </source>
</evidence>
<dbReference type="EMBL" id="JABBLX010000009">
    <property type="protein sequence ID" value="NMK97335.1"/>
    <property type="molecule type" value="Genomic_DNA"/>
</dbReference>
<keyword evidence="5 14" id="KW-0479">Metal-binding</keyword>
<dbReference type="GO" id="GO:0004222">
    <property type="term" value="F:metalloendopeptidase activity"/>
    <property type="evidence" value="ECO:0007669"/>
    <property type="project" value="InterPro"/>
</dbReference>
<evidence type="ECO:0000256" key="15">
    <source>
        <dbReference type="RuleBase" id="RU003651"/>
    </source>
</evidence>
<evidence type="ECO:0000313" key="21">
    <source>
        <dbReference type="Proteomes" id="UP000291949"/>
    </source>
</evidence>
<dbReference type="GO" id="GO:0016887">
    <property type="term" value="F:ATP hydrolysis activity"/>
    <property type="evidence" value="ECO:0007669"/>
    <property type="project" value="UniProtKB-UniRule"/>
</dbReference>
<sequence>MQKAFRNVLVIAIIGVIIFGLFSFLNGNGKTPKQLTYTQFVNKLDKGDLKSLEIQPEQNVYMVSGKTKNDEDYSSTILYNNEKDLQKITDTAKKQDGLKFKVKEEEKQSVFVSILSTLIPVLIIALLFIFFLSQAQGGGGGGRMMNFGKSKAKMYDSNKRRVRFSDVAGADEEKQELIEIVDFLKDNKKFKQMGSRIPKGVLLVGPPGTGKTLLARAVAGEAGAPFFSISGSDFVEMFVGVGASRVRDLFENAKKNAPCIIFIDEIDAVGRQRGAGVGGGHDEREQTLNQLLVEMDGFGENEGIIMIAATNRPDILDPALLRPGRFDRQIQVGRPDVKGREAILHVHSKNKPLDETVDLKAISQRTPGFSGADLENLLNEASLIAAREGKNKIDMRDIEEATDRVIAGPAKKSRVISEKERNIVAHHEAGHTIIGMVLDEAEVVHKVTIVPRGQAGGYAMMLPKQDRFLMTEPELLDKICGLLGGRVSEDINFGEVSTGASNDFERATQIARSMVTEYGMSKKLGPLQFSSSGGGQVFLGKDMQGEPNYSGQIAYEIDKEVQRIVKEQYERCKQILLEHQEQLKLIAKTLLTEETLVAEQIRALFYDGELPEVDYDAAKVVKDEDTDYSDGKYGKSYDDIRKEQLDEGDEKEKEDRKENRDIEHERRRQHNEDHDYKGQESDQDSDSDVTGHEQSPNIDKPYDPNNPDNRH</sequence>
<feature type="compositionally biased region" description="Basic and acidic residues" evidence="16">
    <location>
        <begin position="626"/>
        <end position="680"/>
    </location>
</feature>
<evidence type="ECO:0000256" key="5">
    <source>
        <dbReference type="ARBA" id="ARBA00022723"/>
    </source>
</evidence>